<evidence type="ECO:0000256" key="2">
    <source>
        <dbReference type="ARBA" id="ARBA00023009"/>
    </source>
</evidence>
<proteinExistence type="predicted"/>
<evidence type="ECO:0000256" key="3">
    <source>
        <dbReference type="ARBA" id="ARBA00023219"/>
    </source>
</evidence>
<dbReference type="EMBL" id="BK015521">
    <property type="protein sequence ID" value="DAE10840.1"/>
    <property type="molecule type" value="Genomic_DNA"/>
</dbReference>
<dbReference type="InterPro" id="IPR006944">
    <property type="entry name" value="Phage/GTA_portal"/>
</dbReference>
<protein>
    <submittedName>
        <fullName evidence="5">Portal protein</fullName>
    </submittedName>
</protein>
<organism evidence="5">
    <name type="scientific">Siphoviridae sp. ct9GL2</name>
    <dbReference type="NCBI Taxonomy" id="2825368"/>
    <lineage>
        <taxon>Viruses</taxon>
        <taxon>Duplodnaviria</taxon>
        <taxon>Heunggongvirae</taxon>
        <taxon>Uroviricota</taxon>
        <taxon>Caudoviricetes</taxon>
    </lineage>
</organism>
<accession>A0A8S5PVQ8</accession>
<keyword evidence="2" id="KW-1162">Viral penetration into host cytoplasm</keyword>
<keyword evidence="1" id="KW-1188">Viral release from host cell</keyword>
<keyword evidence="2" id="KW-1171">Viral genome ejection through host cell envelope</keyword>
<dbReference type="InterPro" id="IPR006427">
    <property type="entry name" value="Portal_HK97"/>
</dbReference>
<keyword evidence="3" id="KW-0231">Viral genome packaging</keyword>
<sequence>MFEKLRSFFPRLFRSASSTPVGPSGSGTSGFSDWLILGSNPLSVAAAYRCVDVIARNVAVLPMRVQWLQGNIFTDRPADRLAYLLNVQPSPEMSAVDFREALVRQLLLHGNAYILPTYTPATADLDRLVLCSPHSVSFDATRQTYTVSDLAHGISGTFHQEEIIHLKYATLDGRTGMSVLSYARQTLDTAAIGDAETHKRFSNGGNVRGFVTNDKSLRGFGEYADDELAKTAKTLDERFAAGEKIVHLPGSSDFRQITMTSADMQFLESRKFAVREVCRFFGVHPSFVFDDTSSNYKSSENAYADFLRSTLNPLLAKIECELLRKLFPPSLAHKRRILFDRAEITACDLESRVRYQTATIAAGLFTVNEWRAAENKPPVEGGDRVLVSANLRDISDTSTDDTPPPPTPTKDAPSQNPDPAPQP</sequence>
<reference evidence="5" key="1">
    <citation type="journal article" date="2021" name="Proc. Natl. Acad. Sci. U.S.A.">
        <title>A Catalog of Tens of Thousands of Viruses from Human Metagenomes Reveals Hidden Associations with Chronic Diseases.</title>
        <authorList>
            <person name="Tisza M.J."/>
            <person name="Buck C.B."/>
        </authorList>
    </citation>
    <scope>NUCLEOTIDE SEQUENCE</scope>
    <source>
        <strain evidence="5">Ct9GL2</strain>
    </source>
</reference>
<evidence type="ECO:0000256" key="1">
    <source>
        <dbReference type="ARBA" id="ARBA00022950"/>
    </source>
</evidence>
<dbReference type="NCBIfam" id="TIGR01537">
    <property type="entry name" value="portal_HK97"/>
    <property type="match status" value="1"/>
</dbReference>
<evidence type="ECO:0000313" key="5">
    <source>
        <dbReference type="EMBL" id="DAE10840.1"/>
    </source>
</evidence>
<name>A0A8S5PVQ8_9CAUD</name>
<feature type="region of interest" description="Disordered" evidence="4">
    <location>
        <begin position="376"/>
        <end position="423"/>
    </location>
</feature>
<keyword evidence="1" id="KW-0118">Viral capsid assembly</keyword>
<dbReference type="Pfam" id="PF04860">
    <property type="entry name" value="Phage_portal"/>
    <property type="match status" value="1"/>
</dbReference>
<keyword evidence="2" id="KW-1160">Virus entry into host cell</keyword>
<evidence type="ECO:0000256" key="4">
    <source>
        <dbReference type="SAM" id="MobiDB-lite"/>
    </source>
</evidence>